<dbReference type="InterPro" id="IPR052737">
    <property type="entry name" value="Omega-amidase_YafV"/>
</dbReference>
<dbReference type="Gene3D" id="3.60.110.10">
    <property type="entry name" value="Carbon-nitrogen hydrolase"/>
    <property type="match status" value="1"/>
</dbReference>
<gene>
    <name evidence="2" type="ORF">JM946_24330</name>
</gene>
<dbReference type="PANTHER" id="PTHR47799:SF1">
    <property type="entry name" value="OMEGA-AMIDASE YAFV"/>
    <property type="match status" value="1"/>
</dbReference>
<dbReference type="RefSeq" id="WP_203169987.1">
    <property type="nucleotide sequence ID" value="NZ_JAEVLS010000006.1"/>
</dbReference>
<dbReference type="InterPro" id="IPR003010">
    <property type="entry name" value="C-N_Hydrolase"/>
</dbReference>
<evidence type="ECO:0000313" key="2">
    <source>
        <dbReference type="EMBL" id="MBM0107874.1"/>
    </source>
</evidence>
<keyword evidence="3" id="KW-1185">Reference proteome</keyword>
<name>A0ABS1X3S4_9GAMM</name>
<dbReference type="PROSITE" id="PS50263">
    <property type="entry name" value="CN_HYDROLASE"/>
    <property type="match status" value="1"/>
</dbReference>
<dbReference type="NCBIfam" id="NF007757">
    <property type="entry name" value="PRK10438.1"/>
    <property type="match status" value="1"/>
</dbReference>
<feature type="domain" description="CN hydrolase" evidence="1">
    <location>
        <begin position="4"/>
        <end position="237"/>
    </location>
</feature>
<dbReference type="EMBL" id="JAEVLS010000006">
    <property type="protein sequence ID" value="MBM0107874.1"/>
    <property type="molecule type" value="Genomic_DNA"/>
</dbReference>
<organism evidence="2 3">
    <name type="scientific">Steroidobacter gossypii</name>
    <dbReference type="NCBI Taxonomy" id="2805490"/>
    <lineage>
        <taxon>Bacteria</taxon>
        <taxon>Pseudomonadati</taxon>
        <taxon>Pseudomonadota</taxon>
        <taxon>Gammaproteobacteria</taxon>
        <taxon>Steroidobacterales</taxon>
        <taxon>Steroidobacteraceae</taxon>
        <taxon>Steroidobacter</taxon>
    </lineage>
</organism>
<dbReference type="InterPro" id="IPR036526">
    <property type="entry name" value="C-N_Hydrolase_sf"/>
</dbReference>
<evidence type="ECO:0000313" key="3">
    <source>
        <dbReference type="Proteomes" id="UP000661077"/>
    </source>
</evidence>
<dbReference type="SUPFAM" id="SSF56317">
    <property type="entry name" value="Carbon-nitrogen hydrolase"/>
    <property type="match status" value="1"/>
</dbReference>
<comment type="caution">
    <text evidence="2">The sequence shown here is derived from an EMBL/GenBank/DDBJ whole genome shotgun (WGS) entry which is preliminary data.</text>
</comment>
<dbReference type="CDD" id="cd07575">
    <property type="entry name" value="Xc-1258_like"/>
    <property type="match status" value="1"/>
</dbReference>
<evidence type="ECO:0000259" key="1">
    <source>
        <dbReference type="PROSITE" id="PS50263"/>
    </source>
</evidence>
<reference evidence="2 3" key="1">
    <citation type="journal article" date="2021" name="Int. J. Syst. Evol. Microbiol.">
        <title>Steroidobacter gossypii sp. nov., isolated from soil of cotton cropping field.</title>
        <authorList>
            <person name="Huang R."/>
            <person name="Yang S."/>
            <person name="Zhen C."/>
            <person name="Liu W."/>
        </authorList>
    </citation>
    <scope>NUCLEOTIDE SEQUENCE [LARGE SCALE GENOMIC DNA]</scope>
    <source>
        <strain evidence="2 3">S1-65</strain>
    </source>
</reference>
<protein>
    <submittedName>
        <fullName evidence="2">Amidohydrolase</fullName>
    </submittedName>
</protein>
<sequence length="262" mass="29760">MSTLEATLIQTDLVWHDPAANRRRLQERFAALDGPPDLIVLPEMFTTGFTMDASSVAEVADGPTVAWMREQAARLGAVITGSIATRQGECYFNRLIWMRPDGTHESYDKRHLFRMAHEHDHYSAGAKRLIVELKGWKILPLVCYDLRFPVWSRNRAEDAYDVLLYVANWPERRRYAWQTLIKARAIENLSYCIGVNRVGKDGNDVNYSGDSAVVDFLGQPMTAPSEQEFVASVTLDKAALEGFRNKFPAHLDADQFHLTVDR</sequence>
<accession>A0ABS1X3S4</accession>
<dbReference type="Pfam" id="PF00795">
    <property type="entry name" value="CN_hydrolase"/>
    <property type="match status" value="1"/>
</dbReference>
<dbReference type="Proteomes" id="UP000661077">
    <property type="component" value="Unassembled WGS sequence"/>
</dbReference>
<proteinExistence type="predicted"/>
<dbReference type="PANTHER" id="PTHR47799">
    <property type="entry name" value="OMEGA-AMIDASE YAFV"/>
    <property type="match status" value="1"/>
</dbReference>